<reference evidence="2 3" key="1">
    <citation type="submission" date="2021-06" db="EMBL/GenBank/DDBJ databases">
        <title>Genome sequence of Babesia caballi.</title>
        <authorList>
            <person name="Yamagishi J."/>
            <person name="Kidaka T."/>
            <person name="Ochi A."/>
        </authorList>
    </citation>
    <scope>NUCLEOTIDE SEQUENCE [LARGE SCALE GENOMIC DNA]</scope>
    <source>
        <strain evidence="2">USDA-D6B2</strain>
    </source>
</reference>
<gene>
    <name evidence="2" type="ORF">BcabD6B2_10360</name>
</gene>
<keyword evidence="1" id="KW-1133">Transmembrane helix</keyword>
<comment type="caution">
    <text evidence="2">The sequence shown here is derived from an EMBL/GenBank/DDBJ whole genome shotgun (WGS) entry which is preliminary data.</text>
</comment>
<keyword evidence="1" id="KW-0812">Transmembrane</keyword>
<evidence type="ECO:0000313" key="3">
    <source>
        <dbReference type="Proteomes" id="UP001497744"/>
    </source>
</evidence>
<evidence type="ECO:0000256" key="1">
    <source>
        <dbReference type="SAM" id="Phobius"/>
    </source>
</evidence>
<protein>
    <submittedName>
        <fullName evidence="2">Extracellular matrix-binding ebh</fullName>
    </submittedName>
</protein>
<dbReference type="EMBL" id="BPLF01000001">
    <property type="protein sequence ID" value="GIX61601.1"/>
    <property type="molecule type" value="Genomic_DNA"/>
</dbReference>
<dbReference type="AlphaFoldDB" id="A0AAV4LR95"/>
<organism evidence="2 3">
    <name type="scientific">Babesia caballi</name>
    <dbReference type="NCBI Taxonomy" id="5871"/>
    <lineage>
        <taxon>Eukaryota</taxon>
        <taxon>Sar</taxon>
        <taxon>Alveolata</taxon>
        <taxon>Apicomplexa</taxon>
        <taxon>Aconoidasida</taxon>
        <taxon>Piroplasmida</taxon>
        <taxon>Babesiidae</taxon>
        <taxon>Babesia</taxon>
    </lineage>
</organism>
<name>A0AAV4LR95_BABCB</name>
<accession>A0AAV4LR95</accession>
<keyword evidence="1" id="KW-0472">Membrane</keyword>
<keyword evidence="3" id="KW-1185">Reference proteome</keyword>
<sequence>MLYFLAALPFTAQFTSLETHIGKLLENDLDVADSSTTDPNNKLTKEALKSHLLSSCLFAPALLGVIQGHSASDKSEPWLHELFSNSDFNLSYPSGPALFNALSSYTYALQFQVYFLYQQCGSSRTIGCGWNECRYGKSINTDPKNKSVQSHICRTECTNTGHNGDHSQGGCQHTDCGKESNNSPLQAFLTDKLRGFSRGHPSDPSSHLAACSGSLCHVPMGFNPMDLRTASNASTQGENICLTLRAFCGGFNTPLRQLSEKLGCLTKRTPRVLGDLFGFTWHLNGQLFKDRPTPKSLAAMLVKAMGSNNPPTVPGFLFNILKVKASPLSTSSPSPTGLSRSLEAMAPTIPFLYQLFMAEDSNSLPGTLFDLNQHCHTKENKSDAIVNKKPNQRLTVVTHNGDVCSTANDLWSLYQPVGQKPSPPDDTDPYKDCRNGNCGPYLYPLTHSDGATYAPRHASAYLSWVLYLSDDLQLWFQDMLEELKIIKCSTEIGCNNFCCHPAASDSCTCSSVVTCAGVLPVLYRHGFQFYGPYSLNGWKWDNTRKAFKSDSNSKRSCANFSQQLSSVLSANAPLAKLLETIDNFLYMFRFYFFYNLSTFWLCSLAILLYFLFYGIDVLQIQSHAHLPSSHGIPPIGLLTTGKVPALTKLTYYMP</sequence>
<feature type="transmembrane region" description="Helical" evidence="1">
    <location>
        <begin position="591"/>
        <end position="612"/>
    </location>
</feature>
<dbReference type="RefSeq" id="XP_067713672.1">
    <property type="nucleotide sequence ID" value="XM_067857571.1"/>
</dbReference>
<dbReference type="GeneID" id="94193084"/>
<evidence type="ECO:0000313" key="2">
    <source>
        <dbReference type="EMBL" id="GIX61601.1"/>
    </source>
</evidence>
<proteinExistence type="predicted"/>
<dbReference type="Proteomes" id="UP001497744">
    <property type="component" value="Unassembled WGS sequence"/>
</dbReference>